<dbReference type="GO" id="GO:0016887">
    <property type="term" value="F:ATP hydrolysis activity"/>
    <property type="evidence" value="ECO:0007669"/>
    <property type="project" value="InterPro"/>
</dbReference>
<organism evidence="5 6">
    <name type="scientific">Desulfobacter hydrogenophilus</name>
    <dbReference type="NCBI Taxonomy" id="2291"/>
    <lineage>
        <taxon>Bacteria</taxon>
        <taxon>Pseudomonadati</taxon>
        <taxon>Thermodesulfobacteriota</taxon>
        <taxon>Desulfobacteria</taxon>
        <taxon>Desulfobacterales</taxon>
        <taxon>Desulfobacteraceae</taxon>
        <taxon>Desulfobacter</taxon>
    </lineage>
</organism>
<feature type="compositionally biased region" description="Basic and acidic residues" evidence="1">
    <location>
        <begin position="383"/>
        <end position="393"/>
    </location>
</feature>
<dbReference type="AlphaFoldDB" id="A0A328F6R2"/>
<evidence type="ECO:0000256" key="1">
    <source>
        <dbReference type="SAM" id="MobiDB-lite"/>
    </source>
</evidence>
<dbReference type="RefSeq" id="WP_111960344.1">
    <property type="nucleotide sequence ID" value="NZ_CP036313.1"/>
</dbReference>
<dbReference type="PANTHER" id="PTHR35894">
    <property type="entry name" value="GENERAL SECRETION PATHWAY PROTEIN A-RELATED"/>
    <property type="match status" value="1"/>
</dbReference>
<dbReference type="Proteomes" id="UP000293902">
    <property type="component" value="Chromosome"/>
</dbReference>
<dbReference type="InterPro" id="IPR003593">
    <property type="entry name" value="AAA+_ATPase"/>
</dbReference>
<evidence type="ECO:0000259" key="3">
    <source>
        <dbReference type="SMART" id="SM00382"/>
    </source>
</evidence>
<dbReference type="SMART" id="SM00382">
    <property type="entry name" value="AAA"/>
    <property type="match status" value="1"/>
</dbReference>
<feature type="transmembrane region" description="Helical" evidence="2">
    <location>
        <begin position="293"/>
        <end position="311"/>
    </location>
</feature>
<dbReference type="SUPFAM" id="SSF52540">
    <property type="entry name" value="P-loop containing nucleoside triphosphate hydrolases"/>
    <property type="match status" value="1"/>
</dbReference>
<evidence type="ECO:0000313" key="4">
    <source>
        <dbReference type="EMBL" id="QBH13411.1"/>
    </source>
</evidence>
<accession>A0A328F6R2</accession>
<protein>
    <submittedName>
        <fullName evidence="4">AAA family ATPase</fullName>
    </submittedName>
    <submittedName>
        <fullName evidence="5">Type II secretory pathway protein ExeA</fullName>
    </submittedName>
</protein>
<dbReference type="InterPro" id="IPR049945">
    <property type="entry name" value="AAA_22"/>
</dbReference>
<evidence type="ECO:0000313" key="6">
    <source>
        <dbReference type="Proteomes" id="UP000248798"/>
    </source>
</evidence>
<dbReference type="InterPro" id="IPR027417">
    <property type="entry name" value="P-loop_NTPase"/>
</dbReference>
<keyword evidence="2" id="KW-1133">Transmembrane helix</keyword>
<gene>
    <name evidence="5" type="ORF">DO021_21060</name>
    <name evidence="4" type="ORF">EYB58_11045</name>
</gene>
<keyword evidence="2" id="KW-0472">Membrane</keyword>
<keyword evidence="7" id="KW-1185">Reference proteome</keyword>
<dbReference type="InterPro" id="IPR052026">
    <property type="entry name" value="ExeA_AAA_ATPase_DNA-bind"/>
</dbReference>
<dbReference type="Proteomes" id="UP000248798">
    <property type="component" value="Unassembled WGS sequence"/>
</dbReference>
<evidence type="ECO:0000313" key="7">
    <source>
        <dbReference type="Proteomes" id="UP000293902"/>
    </source>
</evidence>
<dbReference type="EMBL" id="CP036313">
    <property type="protein sequence ID" value="QBH13411.1"/>
    <property type="molecule type" value="Genomic_DNA"/>
</dbReference>
<evidence type="ECO:0000256" key="2">
    <source>
        <dbReference type="SAM" id="Phobius"/>
    </source>
</evidence>
<dbReference type="PANTHER" id="PTHR35894:SF1">
    <property type="entry name" value="PHOSPHORIBULOKINASE _ URIDINE KINASE FAMILY"/>
    <property type="match status" value="1"/>
</dbReference>
<feature type="domain" description="AAA+ ATPase" evidence="3">
    <location>
        <begin position="42"/>
        <end position="228"/>
    </location>
</feature>
<dbReference type="Gene3D" id="3.40.50.300">
    <property type="entry name" value="P-loop containing nucleotide triphosphate hydrolases"/>
    <property type="match status" value="1"/>
</dbReference>
<name>A0A328F6R2_9BACT</name>
<dbReference type="OrthoDB" id="9779230at2"/>
<keyword evidence="2" id="KW-0812">Transmembrane</keyword>
<dbReference type="Pfam" id="PF13401">
    <property type="entry name" value="AAA_22"/>
    <property type="match status" value="1"/>
</dbReference>
<reference evidence="5 6" key="1">
    <citation type="submission" date="2018-06" db="EMBL/GenBank/DDBJ databases">
        <title>Complete Genome Sequence of Desulfobacter hydrogenophilus (DSM3380).</title>
        <authorList>
            <person name="Marietou A."/>
            <person name="Schreiber L."/>
            <person name="Marshall I."/>
            <person name="Jorgensen B."/>
        </authorList>
    </citation>
    <scope>NUCLEOTIDE SEQUENCE [LARGE SCALE GENOMIC DNA]</scope>
    <source>
        <strain evidence="5 6">DSM 3380</strain>
    </source>
</reference>
<feature type="region of interest" description="Disordered" evidence="1">
    <location>
        <begin position="351"/>
        <end position="418"/>
    </location>
</feature>
<evidence type="ECO:0000313" key="5">
    <source>
        <dbReference type="EMBL" id="RAM00059.1"/>
    </source>
</evidence>
<proteinExistence type="predicted"/>
<dbReference type="EMBL" id="QLNI01000068">
    <property type="protein sequence ID" value="RAM00059.1"/>
    <property type="molecule type" value="Genomic_DNA"/>
</dbReference>
<reference evidence="4 7" key="2">
    <citation type="submission" date="2019-02" db="EMBL/GenBank/DDBJ databases">
        <title>Complete genome sequence of Desulfobacter hydrogenophilus AcRS1.</title>
        <authorList>
            <person name="Marietou A."/>
            <person name="Lund M.B."/>
            <person name="Marshall I.P.G."/>
            <person name="Schreiber L."/>
            <person name="Jorgensen B."/>
        </authorList>
    </citation>
    <scope>NUCLEOTIDE SEQUENCE [LARGE SCALE GENOMIC DNA]</scope>
    <source>
        <strain evidence="4 7">AcRS1</strain>
    </source>
</reference>
<sequence length="418" mass="46757">MYRTHFNLKKKPFQLSSDNSFLWLGDTHARALDLLKRGIDGPQRLLVLTGDIGTGKTTLIHELRHGLPQTTTVAHITDPSIELHYMFRSIAQGLGFDAFYREGEKFEPVLSAFLSRRHQARKKCLIIIDEAHLMPERFLALLPSWAKFAPDNTLTFILAGQLELHQVMEETLGRSWKEQMDVHAMLAPLEEKQTRDYINRRLELAGATHRIFIPGAVREVHRYTKGFPRRINIACDQAMIAAYAKDMQTVDAHTFQEALGILEIPQVPLAVSQPASVSQTPPVAPRFRRPTRALSTLAAAILLVGIAYLFYSRTLSVPPTPSEQIAAKPDKTADMDEFLKEISIMHKADFMTRVPDPPSGLSARNTPAPEMPAPTSAAPSTSRQRDPDPESAHDPASVSTVQPDPDAIIDWLIKEKSR</sequence>